<dbReference type="Proteomes" id="UP000788993">
    <property type="component" value="Unassembled WGS sequence"/>
</dbReference>
<protein>
    <submittedName>
        <fullName evidence="1">Uncharacterized protein</fullName>
    </submittedName>
</protein>
<dbReference type="EMBL" id="JAEUBD010001062">
    <property type="protein sequence ID" value="KAH3667693.1"/>
    <property type="molecule type" value="Genomic_DNA"/>
</dbReference>
<comment type="caution">
    <text evidence="1">The sequence shown here is derived from an EMBL/GenBank/DDBJ whole genome shotgun (WGS) entry which is preliminary data.</text>
</comment>
<name>A0A9P8P8T8_9ASCO</name>
<dbReference type="AlphaFoldDB" id="A0A9P8P8T8"/>
<accession>A0A9P8P8T8</accession>
<evidence type="ECO:0000313" key="2">
    <source>
        <dbReference type="Proteomes" id="UP000788993"/>
    </source>
</evidence>
<reference evidence="1" key="1">
    <citation type="journal article" date="2021" name="Open Biol.">
        <title>Shared evolutionary footprints suggest mitochondrial oxidative damage underlies multiple complex I losses in fungi.</title>
        <authorList>
            <person name="Schikora-Tamarit M.A."/>
            <person name="Marcet-Houben M."/>
            <person name="Nosek J."/>
            <person name="Gabaldon T."/>
        </authorList>
    </citation>
    <scope>NUCLEOTIDE SEQUENCE</scope>
    <source>
        <strain evidence="1">NCAIM Y.01608</strain>
    </source>
</reference>
<sequence>MSTEPQMELQYSPKIHIKDPRESESVSRSTFCTSRSIKLRYFPGYLRRTSFKMMATSCTIWGSELARSPESTSIERSATDEILMARFPMARMLLRTIWSSISKAYSSSSRRTSEILLSLASKKISSSFVSLMYTGSSNWQKNIETCSSSISALSSSSKITFRMVRNWISAGLDMRFDMHPETRFEIAGRTSTKFRT</sequence>
<gene>
    <name evidence="1" type="ORF">OGATHE_003216</name>
</gene>
<reference evidence="1" key="2">
    <citation type="submission" date="2021-01" db="EMBL/GenBank/DDBJ databases">
        <authorList>
            <person name="Schikora-Tamarit M.A."/>
        </authorList>
    </citation>
    <scope>NUCLEOTIDE SEQUENCE</scope>
    <source>
        <strain evidence="1">NCAIM Y.01608</strain>
    </source>
</reference>
<proteinExistence type="predicted"/>
<keyword evidence="2" id="KW-1185">Reference proteome</keyword>
<organism evidence="1 2">
    <name type="scientific">Ogataea polymorpha</name>
    <dbReference type="NCBI Taxonomy" id="460523"/>
    <lineage>
        <taxon>Eukaryota</taxon>
        <taxon>Fungi</taxon>
        <taxon>Dikarya</taxon>
        <taxon>Ascomycota</taxon>
        <taxon>Saccharomycotina</taxon>
        <taxon>Pichiomycetes</taxon>
        <taxon>Pichiales</taxon>
        <taxon>Pichiaceae</taxon>
        <taxon>Ogataea</taxon>
    </lineage>
</organism>
<evidence type="ECO:0000313" key="1">
    <source>
        <dbReference type="EMBL" id="KAH3667693.1"/>
    </source>
</evidence>